<dbReference type="Pfam" id="PF23007">
    <property type="entry name" value="DnaA_N-like_STI"/>
    <property type="match status" value="1"/>
</dbReference>
<feature type="region of interest" description="Disordered" evidence="8">
    <location>
        <begin position="787"/>
        <end position="810"/>
    </location>
</feature>
<dbReference type="GO" id="GO:0009360">
    <property type="term" value="C:DNA polymerase III complex"/>
    <property type="evidence" value="ECO:0007669"/>
    <property type="project" value="InterPro"/>
</dbReference>
<dbReference type="NCBIfam" id="TIGR02397">
    <property type="entry name" value="dnaX_nterm"/>
    <property type="match status" value="1"/>
</dbReference>
<dbReference type="OrthoDB" id="1906110at2759"/>
<feature type="region of interest" description="Disordered" evidence="8">
    <location>
        <begin position="335"/>
        <end position="363"/>
    </location>
</feature>
<dbReference type="InterPro" id="IPR050238">
    <property type="entry name" value="DNA_Rep/Repair_Clamp_Loader"/>
</dbReference>
<feature type="compositionally biased region" description="Basic and acidic residues" evidence="8">
    <location>
        <begin position="216"/>
        <end position="225"/>
    </location>
</feature>
<name>A0A2I0AMT0_9ASPA</name>
<dbReference type="SUPFAM" id="SSF48019">
    <property type="entry name" value="post-AAA+ oligomerization domain-like"/>
    <property type="match status" value="1"/>
</dbReference>
<feature type="region of interest" description="Disordered" evidence="8">
    <location>
        <begin position="188"/>
        <end position="261"/>
    </location>
</feature>
<dbReference type="InterPro" id="IPR027417">
    <property type="entry name" value="P-loop_NTPase"/>
</dbReference>
<keyword evidence="4" id="KW-0547">Nucleotide-binding</keyword>
<dbReference type="GO" id="GO:0006281">
    <property type="term" value="P:DNA repair"/>
    <property type="evidence" value="ECO:0007669"/>
    <property type="project" value="TreeGrafter"/>
</dbReference>
<evidence type="ECO:0000256" key="8">
    <source>
        <dbReference type="SAM" id="MobiDB-lite"/>
    </source>
</evidence>
<comment type="function">
    <text evidence="1">May be involved in DNA replication and thus regulate cell proliferation.</text>
</comment>
<comment type="similarity">
    <text evidence="2">Belongs to the DnaX/STICHEL family.</text>
</comment>
<evidence type="ECO:0000256" key="1">
    <source>
        <dbReference type="ARBA" id="ARBA00002386"/>
    </source>
</evidence>
<dbReference type="AlphaFoldDB" id="A0A2I0AMT0"/>
<evidence type="ECO:0000256" key="3">
    <source>
        <dbReference type="ARBA" id="ARBA00022723"/>
    </source>
</evidence>
<gene>
    <name evidence="10" type="ORF">AXF42_Ash002156</name>
</gene>
<keyword evidence="6" id="KW-0067">ATP-binding</keyword>
<evidence type="ECO:0000256" key="4">
    <source>
        <dbReference type="ARBA" id="ARBA00022741"/>
    </source>
</evidence>
<feature type="region of interest" description="Disordered" evidence="8">
    <location>
        <begin position="136"/>
        <end position="156"/>
    </location>
</feature>
<organism evidence="10 11">
    <name type="scientific">Apostasia shenzhenica</name>
    <dbReference type="NCBI Taxonomy" id="1088818"/>
    <lineage>
        <taxon>Eukaryota</taxon>
        <taxon>Viridiplantae</taxon>
        <taxon>Streptophyta</taxon>
        <taxon>Embryophyta</taxon>
        <taxon>Tracheophyta</taxon>
        <taxon>Spermatophyta</taxon>
        <taxon>Magnoliopsida</taxon>
        <taxon>Liliopsida</taxon>
        <taxon>Asparagales</taxon>
        <taxon>Orchidaceae</taxon>
        <taxon>Apostasioideae</taxon>
        <taxon>Apostasia</taxon>
    </lineage>
</organism>
<feature type="compositionally biased region" description="Basic residues" evidence="8">
    <location>
        <begin position="235"/>
        <end position="248"/>
    </location>
</feature>
<dbReference type="Gene3D" id="1.20.272.10">
    <property type="match status" value="1"/>
</dbReference>
<reference evidence="10 11" key="1">
    <citation type="journal article" date="2017" name="Nature">
        <title>The Apostasia genome and the evolution of orchids.</title>
        <authorList>
            <person name="Zhang G.Q."/>
            <person name="Liu K.W."/>
            <person name="Li Z."/>
            <person name="Lohaus R."/>
            <person name="Hsiao Y.Y."/>
            <person name="Niu S.C."/>
            <person name="Wang J.Y."/>
            <person name="Lin Y.C."/>
            <person name="Xu Q."/>
            <person name="Chen L.J."/>
            <person name="Yoshida K."/>
            <person name="Fujiwara S."/>
            <person name="Wang Z.W."/>
            <person name="Zhang Y.Q."/>
            <person name="Mitsuda N."/>
            <person name="Wang M."/>
            <person name="Liu G.H."/>
            <person name="Pecoraro L."/>
            <person name="Huang H.X."/>
            <person name="Xiao X.J."/>
            <person name="Lin M."/>
            <person name="Wu X.Y."/>
            <person name="Wu W.L."/>
            <person name="Chen Y.Y."/>
            <person name="Chang S.B."/>
            <person name="Sakamoto S."/>
            <person name="Ohme-Takagi M."/>
            <person name="Yagi M."/>
            <person name="Zeng S.J."/>
            <person name="Shen C.Y."/>
            <person name="Yeh C.M."/>
            <person name="Luo Y.B."/>
            <person name="Tsai W.C."/>
            <person name="Van de Peer Y."/>
            <person name="Liu Z.J."/>
        </authorList>
    </citation>
    <scope>NUCLEOTIDE SEQUENCE [LARGE SCALE GENOMIC DNA]</scope>
    <source>
        <strain evidence="11">cv. Shenzhen</strain>
        <tissue evidence="10">Stem</tissue>
    </source>
</reference>
<keyword evidence="3" id="KW-0479">Metal-binding</keyword>
<dbReference type="Gene3D" id="1.10.8.60">
    <property type="match status" value="1"/>
</dbReference>
<dbReference type="SMART" id="SM00382">
    <property type="entry name" value="AAA"/>
    <property type="match status" value="1"/>
</dbReference>
<dbReference type="GO" id="GO:0003689">
    <property type="term" value="F:DNA clamp loader activity"/>
    <property type="evidence" value="ECO:0007669"/>
    <property type="project" value="TreeGrafter"/>
</dbReference>
<dbReference type="CDD" id="cd18137">
    <property type="entry name" value="HLD_clamp_pol_III_gamma_tau"/>
    <property type="match status" value="1"/>
</dbReference>
<dbReference type="Gene3D" id="3.40.50.300">
    <property type="entry name" value="P-loop containing nucleotide triphosphate hydrolases"/>
    <property type="match status" value="1"/>
</dbReference>
<dbReference type="GO" id="GO:0003677">
    <property type="term" value="F:DNA binding"/>
    <property type="evidence" value="ECO:0007669"/>
    <property type="project" value="InterPro"/>
</dbReference>
<dbReference type="SUPFAM" id="SSF52540">
    <property type="entry name" value="P-loop containing nucleoside triphosphate hydrolases"/>
    <property type="match status" value="1"/>
</dbReference>
<dbReference type="GO" id="GO:0005524">
    <property type="term" value="F:ATP binding"/>
    <property type="evidence" value="ECO:0007669"/>
    <property type="project" value="UniProtKB-KW"/>
</dbReference>
<evidence type="ECO:0000256" key="5">
    <source>
        <dbReference type="ARBA" id="ARBA00022833"/>
    </source>
</evidence>
<feature type="compositionally biased region" description="Basic and acidic residues" evidence="8">
    <location>
        <begin position="249"/>
        <end position="261"/>
    </location>
</feature>
<feature type="domain" description="AAA+ ATPase" evidence="9">
    <location>
        <begin position="455"/>
        <end position="597"/>
    </location>
</feature>
<evidence type="ECO:0000313" key="10">
    <source>
        <dbReference type="EMBL" id="PKA56853.1"/>
    </source>
</evidence>
<dbReference type="InterPro" id="IPR045085">
    <property type="entry name" value="HLD_clamp_pol_III_gamma_tau"/>
</dbReference>
<dbReference type="GO" id="GO:0006261">
    <property type="term" value="P:DNA-templated DNA replication"/>
    <property type="evidence" value="ECO:0007669"/>
    <property type="project" value="TreeGrafter"/>
</dbReference>
<keyword evidence="7" id="KW-0175">Coiled coil</keyword>
<dbReference type="EMBL" id="KZ451969">
    <property type="protein sequence ID" value="PKA56853.1"/>
    <property type="molecule type" value="Genomic_DNA"/>
</dbReference>
<dbReference type="Proteomes" id="UP000236161">
    <property type="component" value="Unassembled WGS sequence"/>
</dbReference>
<dbReference type="InterPro" id="IPR022754">
    <property type="entry name" value="DNA_pol_III_gamma-3"/>
</dbReference>
<dbReference type="InterPro" id="IPR003593">
    <property type="entry name" value="AAA+_ATPase"/>
</dbReference>
<dbReference type="PANTHER" id="PTHR11669:SF46">
    <property type="entry name" value="PROTEIN STICHEL-LIKE 3"/>
    <property type="match status" value="1"/>
</dbReference>
<evidence type="ECO:0000256" key="2">
    <source>
        <dbReference type="ARBA" id="ARBA00006360"/>
    </source>
</evidence>
<evidence type="ECO:0000259" key="9">
    <source>
        <dbReference type="SMART" id="SM00382"/>
    </source>
</evidence>
<protein>
    <recommendedName>
        <fullName evidence="9">AAA+ ATPase domain-containing protein</fullName>
    </recommendedName>
</protein>
<keyword evidence="11" id="KW-1185">Reference proteome</keyword>
<dbReference type="GO" id="GO:0005663">
    <property type="term" value="C:DNA replication factor C complex"/>
    <property type="evidence" value="ECO:0007669"/>
    <property type="project" value="TreeGrafter"/>
</dbReference>
<dbReference type="Pfam" id="PF12169">
    <property type="entry name" value="DNA_pol3_gamma3"/>
    <property type="match status" value="1"/>
</dbReference>
<evidence type="ECO:0000313" key="11">
    <source>
        <dbReference type="Proteomes" id="UP000236161"/>
    </source>
</evidence>
<dbReference type="STRING" id="1088818.A0A2I0AMT0"/>
<dbReference type="InterPro" id="IPR012763">
    <property type="entry name" value="DNA_pol_III_sug/sutau_N"/>
</dbReference>
<accession>A0A2I0AMT0</accession>
<evidence type="ECO:0000256" key="6">
    <source>
        <dbReference type="ARBA" id="ARBA00022840"/>
    </source>
</evidence>
<proteinExistence type="inferred from homology"/>
<dbReference type="InterPro" id="IPR008921">
    <property type="entry name" value="DNA_pol3_clamp-load_cplx_C"/>
</dbReference>
<evidence type="ECO:0000256" key="7">
    <source>
        <dbReference type="ARBA" id="ARBA00023054"/>
    </source>
</evidence>
<dbReference type="Pfam" id="PF22608">
    <property type="entry name" value="DNAX_ATPase_lid"/>
    <property type="match status" value="1"/>
</dbReference>
<dbReference type="GO" id="GO:0046872">
    <property type="term" value="F:metal ion binding"/>
    <property type="evidence" value="ECO:0007669"/>
    <property type="project" value="UniProtKB-KW"/>
</dbReference>
<dbReference type="Pfam" id="PF13177">
    <property type="entry name" value="DNA_pol3_delta2"/>
    <property type="match status" value="1"/>
</dbReference>
<dbReference type="GO" id="GO:0003887">
    <property type="term" value="F:DNA-directed DNA polymerase activity"/>
    <property type="evidence" value="ECO:0007669"/>
    <property type="project" value="InterPro"/>
</dbReference>
<sequence>MARAIRHSLLRDGIPSAAELHSREDYGSISQHLRNHVHLTNCIHLKHHMHRRSPILAERSLMRDLIVMQRSRSLRDPSTSPPSWLSPSVISALAKKSGKDAGIHGGRRSIGIDRVGDVARLSVSSSRSAAVDALNAAPAGTSGNHNARKIGGDDELSKVEIPRRSNHGEKDSHLSAHDQHSCVKTLSKKMEEVPTQSDNDNGKPSRLCQNRAQQGGDKRCDDMRISRQAQSHGMSRLKRRKFKSNSTRRVRDSVDSRTGRVHNDTSVASTTFAQGFMHHGCSLEEETEELEHAEMDAAQVPRNGCGIPWNWSRIHHSGKTFLDIAGRSLSCGLSESRMRKTGGSVSQSEMDNSKIPMTSEQLTSSTASDLEVLPLLMEPSGSPENNVMRTHDCPGELGIYTNLVSQARSGNLQKSGGYSRHRFLTQKFMPKTFKDLVGQNLVVQALSNAIARRKVGLVYVFYGPQGTGKTSCAHVFAKALNCQSSEHPKPCDVCTSCISHNLGKTRNLLEVGPVSTFGNEKIRDVLNGAVLSTSSSQSRVFIVDDCDSLGPDSWMTLSKLVDHAPRHLVFIFVSLTLDNLPHVIISRCQKFYFPKLKESDIIHTLQCISASEGLEIEKDALKLIASRSDGSLRDAEMTLDQLSLLGQRISLPLVQELVGLVSDERLVDLLDAALSADTVNTIKSLREIIETGVEPLALMSQLATLITDILAGTYLFSRERQQRKFFCRSTLSKEDMGKLRQALRTLSEAEKQLRVSSDKLTWLIAALLQIVPDQQYILPTSGGATLNQSPFPVQTTDRQDKVRDADEENEAFGSDRGAYRVVGRGNHRQRPNIAIHGDSKMTIGEANGKEHSERTPEALVRSTGDIKENLGCKFGRSYIDYGKIWRAVIDNIPSDALRQFLSQEGRLNAVSFGAAPTVQLVFSSPLSKCKAEKVRVQILQAFESVINATVILEIRCESQIGFRQEAQVPPDITERGNSSSQMTTNQQSIANQRSFSSLYGNCVRWITKENSLKRNTANEAGEIHTEPLAIGRDHKGKVLECSSMERSSSQHFDLIPVPGREGSDVQNYRRSLVRRKVSLAHVIQQAEGFTQSCGWSGHKSISIADKLEQENLKLESQSRSLLCWKSSSNNRTKLPRLKLRTRKPRSILKFVICGRCFSSRSAR</sequence>
<feature type="compositionally biased region" description="Polar residues" evidence="8">
    <location>
        <begin position="787"/>
        <end position="796"/>
    </location>
</feature>
<dbReference type="FunFam" id="1.10.8.60:FF:000013">
    <property type="entry name" value="DNA polymerase III subunit gamma/tau"/>
    <property type="match status" value="1"/>
</dbReference>
<dbReference type="InterPro" id="IPR054506">
    <property type="entry name" value="DnaA_N-like_STI"/>
</dbReference>
<feature type="compositionally biased region" description="Polar residues" evidence="8">
    <location>
        <begin position="343"/>
        <end position="363"/>
    </location>
</feature>
<dbReference type="PANTHER" id="PTHR11669">
    <property type="entry name" value="REPLICATION FACTOR C / DNA POLYMERASE III GAMMA-TAU SUBUNIT"/>
    <property type="match status" value="1"/>
</dbReference>
<keyword evidence="5" id="KW-0862">Zinc</keyword>